<evidence type="ECO:0000256" key="1">
    <source>
        <dbReference type="ARBA" id="ARBA00007441"/>
    </source>
</evidence>
<dbReference type="InterPro" id="IPR004839">
    <property type="entry name" value="Aminotransferase_I/II_large"/>
</dbReference>
<comment type="caution">
    <text evidence="4">The sequence shown here is derived from an EMBL/GenBank/DDBJ whole genome shotgun (WGS) entry which is preliminary data.</text>
</comment>
<dbReference type="InterPro" id="IPR015424">
    <property type="entry name" value="PyrdxlP-dep_Trfase"/>
</dbReference>
<comment type="similarity">
    <text evidence="1">Belongs to the class-I pyridoxal-phosphate-dependent aminotransferase family.</text>
</comment>
<dbReference type="CDD" id="cd00609">
    <property type="entry name" value="AAT_like"/>
    <property type="match status" value="1"/>
</dbReference>
<dbReference type="Gene3D" id="3.40.640.10">
    <property type="entry name" value="Type I PLP-dependent aspartate aminotransferase-like (Major domain)"/>
    <property type="match status" value="1"/>
</dbReference>
<proteinExistence type="inferred from homology"/>
<dbReference type="AlphaFoldDB" id="A0A0M0KAX1"/>
<evidence type="ECO:0000313" key="4">
    <source>
        <dbReference type="EMBL" id="KOO35970.1"/>
    </source>
</evidence>
<dbReference type="OrthoDB" id="7042322at2759"/>
<keyword evidence="4" id="KW-0808">Transferase</keyword>
<reference evidence="5" key="1">
    <citation type="journal article" date="2015" name="PLoS Genet.">
        <title>Genome Sequence and Transcriptome Analyses of Chrysochromulina tobin: Metabolic Tools for Enhanced Algal Fitness in the Prominent Order Prymnesiales (Haptophyceae).</title>
        <authorList>
            <person name="Hovde B.T."/>
            <person name="Deodato C.R."/>
            <person name="Hunsperger H.M."/>
            <person name="Ryken S.A."/>
            <person name="Yost W."/>
            <person name="Jha R.K."/>
            <person name="Patterson J."/>
            <person name="Monnat R.J. Jr."/>
            <person name="Barlow S.B."/>
            <person name="Starkenburg S.R."/>
            <person name="Cattolico R.A."/>
        </authorList>
    </citation>
    <scope>NUCLEOTIDE SEQUENCE</scope>
    <source>
        <strain evidence="5">CCMP291</strain>
    </source>
</reference>
<dbReference type="EMBL" id="JWZX01000690">
    <property type="protein sequence ID" value="KOO35970.1"/>
    <property type="molecule type" value="Genomic_DNA"/>
</dbReference>
<accession>A0A0M0KAX1</accession>
<dbReference type="PROSITE" id="PS00105">
    <property type="entry name" value="AA_TRANSFER_CLASS_1"/>
    <property type="match status" value="1"/>
</dbReference>
<dbReference type="PANTHER" id="PTHR43510:SF1">
    <property type="entry name" value="AMINOTRANSFERASE FUNCTION, HYPOTHETICAL (EUROFUNG)"/>
    <property type="match status" value="1"/>
</dbReference>
<dbReference type="InterPro" id="IPR001683">
    <property type="entry name" value="PX_dom"/>
</dbReference>
<protein>
    <submittedName>
        <fullName evidence="4">Class i and ii aminotransferase</fullName>
    </submittedName>
</protein>
<evidence type="ECO:0000313" key="5">
    <source>
        <dbReference type="Proteomes" id="UP000037460"/>
    </source>
</evidence>
<dbReference type="GO" id="GO:0035091">
    <property type="term" value="F:phosphatidylinositol binding"/>
    <property type="evidence" value="ECO:0007669"/>
    <property type="project" value="InterPro"/>
</dbReference>
<dbReference type="SUPFAM" id="SSF64268">
    <property type="entry name" value="PX domain"/>
    <property type="match status" value="1"/>
</dbReference>
<keyword evidence="2" id="KW-0663">Pyridoxal phosphate</keyword>
<dbReference type="Gene3D" id="3.30.1520.10">
    <property type="entry name" value="Phox-like domain"/>
    <property type="match status" value="1"/>
</dbReference>
<dbReference type="CDD" id="cd06093">
    <property type="entry name" value="PX_domain"/>
    <property type="match status" value="1"/>
</dbReference>
<dbReference type="PROSITE" id="PS50195">
    <property type="entry name" value="PX"/>
    <property type="match status" value="1"/>
</dbReference>
<feature type="domain" description="PX" evidence="3">
    <location>
        <begin position="17"/>
        <end position="134"/>
    </location>
</feature>
<dbReference type="InterPro" id="IPR036871">
    <property type="entry name" value="PX_dom_sf"/>
</dbReference>
<dbReference type="Proteomes" id="UP000037460">
    <property type="component" value="Unassembled WGS sequence"/>
</dbReference>
<evidence type="ECO:0000256" key="2">
    <source>
        <dbReference type="ARBA" id="ARBA00022898"/>
    </source>
</evidence>
<gene>
    <name evidence="4" type="ORF">Ctob_014883</name>
</gene>
<sequence>MSTAPSAPMLRTKIEGHRLSTDQRVDAAIFVVEQSHVEYVISSSYEGATVRVQRRFSEFEQLHQGLAHTWCDTSGVPILPEVFPVSKLLFHTAYELDERMKLLNIYMRGLVGSIESTPPTDLLLERYFGVHEFTAKVLLSSSDVEALSVRELLLIAREAGDTHSLALWEGLHLGYTESQGHPELLKEIAATYSAAVTHDHLLEVVPEEGIFIAMSCLLAPADEVIVTWPAYQSLYEVARARGANVRRWEASGSVYDRQTFDVGALEALITEAGGRVKLIVVNFPHNPTGASLSPDELTRLIGLARHAGAWLFSDEMYRGLELGALPPLPSVCELYEKGVALSGMSKVYALPGLRIGWLACRESHFIKQARTYKDYTTICGSAPSQVLALIGMRHRVSLVARSKAIAAEGLAATVAFCEKHSDKFVFHPPDAGPVAYLAIKQGARGEALTAADAQAYSERLVRQTGVMLISGAMFEAEEPFLRLGFAKAGYAARLASWEATFETVVLPGREATA</sequence>
<dbReference type="Pfam" id="PF00155">
    <property type="entry name" value="Aminotran_1_2"/>
    <property type="match status" value="1"/>
</dbReference>
<organism evidence="4 5">
    <name type="scientific">Chrysochromulina tobinii</name>
    <dbReference type="NCBI Taxonomy" id="1460289"/>
    <lineage>
        <taxon>Eukaryota</taxon>
        <taxon>Haptista</taxon>
        <taxon>Haptophyta</taxon>
        <taxon>Prymnesiophyceae</taxon>
        <taxon>Prymnesiales</taxon>
        <taxon>Chrysochromulinaceae</taxon>
        <taxon>Chrysochromulina</taxon>
    </lineage>
</organism>
<dbReference type="Gene3D" id="3.90.1150.10">
    <property type="entry name" value="Aspartate Aminotransferase, domain 1"/>
    <property type="match status" value="1"/>
</dbReference>
<dbReference type="PANTHER" id="PTHR43510">
    <property type="entry name" value="AMINOTRANSFERASE FUNCTION, HYPOTHETICAL (EUROFUNG)"/>
    <property type="match status" value="1"/>
</dbReference>
<dbReference type="GO" id="GO:0008483">
    <property type="term" value="F:transaminase activity"/>
    <property type="evidence" value="ECO:0007669"/>
    <property type="project" value="UniProtKB-KW"/>
</dbReference>
<dbReference type="SUPFAM" id="SSF53383">
    <property type="entry name" value="PLP-dependent transferases"/>
    <property type="match status" value="1"/>
</dbReference>
<dbReference type="InterPro" id="IPR004838">
    <property type="entry name" value="NHTrfase_class1_PyrdxlP-BS"/>
</dbReference>
<dbReference type="Pfam" id="PF00787">
    <property type="entry name" value="PX"/>
    <property type="match status" value="1"/>
</dbReference>
<dbReference type="InterPro" id="IPR015421">
    <property type="entry name" value="PyrdxlP-dep_Trfase_major"/>
</dbReference>
<evidence type="ECO:0000259" key="3">
    <source>
        <dbReference type="PROSITE" id="PS50195"/>
    </source>
</evidence>
<keyword evidence="4" id="KW-0032">Aminotransferase</keyword>
<keyword evidence="5" id="KW-1185">Reference proteome</keyword>
<dbReference type="InterPro" id="IPR015422">
    <property type="entry name" value="PyrdxlP-dep_Trfase_small"/>
</dbReference>
<dbReference type="GO" id="GO:0030170">
    <property type="term" value="F:pyridoxal phosphate binding"/>
    <property type="evidence" value="ECO:0007669"/>
    <property type="project" value="InterPro"/>
</dbReference>
<name>A0A0M0KAX1_9EUKA</name>